<evidence type="ECO:0000313" key="1">
    <source>
        <dbReference type="EMBL" id="JAD96736.1"/>
    </source>
</evidence>
<reference evidence="1" key="2">
    <citation type="journal article" date="2015" name="Data Brief">
        <title>Shoot transcriptome of the giant reed, Arundo donax.</title>
        <authorList>
            <person name="Barrero R.A."/>
            <person name="Guerrero F.D."/>
            <person name="Moolhuijzen P."/>
            <person name="Goolsby J.A."/>
            <person name="Tidwell J."/>
            <person name="Bellgard S.E."/>
            <person name="Bellgard M.I."/>
        </authorList>
    </citation>
    <scope>NUCLEOTIDE SEQUENCE</scope>
    <source>
        <tissue evidence="1">Shoot tissue taken approximately 20 cm above the soil surface</tissue>
    </source>
</reference>
<dbReference type="EMBL" id="GBRH01201159">
    <property type="protein sequence ID" value="JAD96736.1"/>
    <property type="molecule type" value="Transcribed_RNA"/>
</dbReference>
<accession>A0A0A9E9L3</accession>
<name>A0A0A9E9L3_ARUDO</name>
<reference evidence="1" key="1">
    <citation type="submission" date="2014-09" db="EMBL/GenBank/DDBJ databases">
        <authorList>
            <person name="Magalhaes I.L.F."/>
            <person name="Oliveira U."/>
            <person name="Santos F.R."/>
            <person name="Vidigal T.H.D.A."/>
            <person name="Brescovit A.D."/>
            <person name="Santos A.J."/>
        </authorList>
    </citation>
    <scope>NUCLEOTIDE SEQUENCE</scope>
    <source>
        <tissue evidence="1">Shoot tissue taken approximately 20 cm above the soil surface</tissue>
    </source>
</reference>
<sequence length="89" mass="9882">MVEHLNLTCVSTQIYCVVAKSNMCDNIICGKTTCASIFCVKTICASIQIYCLLLINLLPNPSQLYCPTNTTYELKKRKNIIIQQSAACT</sequence>
<proteinExistence type="predicted"/>
<organism evidence="1">
    <name type="scientific">Arundo donax</name>
    <name type="common">Giant reed</name>
    <name type="synonym">Donax arundinaceus</name>
    <dbReference type="NCBI Taxonomy" id="35708"/>
    <lineage>
        <taxon>Eukaryota</taxon>
        <taxon>Viridiplantae</taxon>
        <taxon>Streptophyta</taxon>
        <taxon>Embryophyta</taxon>
        <taxon>Tracheophyta</taxon>
        <taxon>Spermatophyta</taxon>
        <taxon>Magnoliopsida</taxon>
        <taxon>Liliopsida</taxon>
        <taxon>Poales</taxon>
        <taxon>Poaceae</taxon>
        <taxon>PACMAD clade</taxon>
        <taxon>Arundinoideae</taxon>
        <taxon>Arundineae</taxon>
        <taxon>Arundo</taxon>
    </lineage>
</organism>
<protein>
    <submittedName>
        <fullName evidence="1">Uncharacterized protein</fullName>
    </submittedName>
</protein>
<dbReference type="AlphaFoldDB" id="A0A0A9E9L3"/>